<keyword evidence="4" id="KW-1185">Reference proteome</keyword>
<dbReference type="RefSeq" id="WP_100367072.1">
    <property type="nucleotide sequence ID" value="NZ_PGTY01000001.1"/>
</dbReference>
<comment type="caution">
    <text evidence="3">The sequence shown here is derived from an EMBL/GenBank/DDBJ whole genome shotgun (WGS) entry which is preliminary data.</text>
</comment>
<evidence type="ECO:0000313" key="4">
    <source>
        <dbReference type="Proteomes" id="UP000228531"/>
    </source>
</evidence>
<dbReference type="OrthoDB" id="10008546at2"/>
<feature type="transmembrane region" description="Helical" evidence="2">
    <location>
        <begin position="16"/>
        <end position="35"/>
    </location>
</feature>
<feature type="region of interest" description="Disordered" evidence="1">
    <location>
        <begin position="51"/>
        <end position="74"/>
    </location>
</feature>
<name>A0A2M8WMU1_9RHOB</name>
<dbReference type="AlphaFoldDB" id="A0A2M8WMU1"/>
<keyword evidence="2" id="KW-0472">Membrane</keyword>
<dbReference type="Proteomes" id="UP000228531">
    <property type="component" value="Unassembled WGS sequence"/>
</dbReference>
<keyword evidence="2" id="KW-1133">Transmembrane helix</keyword>
<keyword evidence="2" id="KW-0812">Transmembrane</keyword>
<organism evidence="3 4">
    <name type="scientific">Yoonia maricola</name>
    <dbReference type="NCBI Taxonomy" id="420999"/>
    <lineage>
        <taxon>Bacteria</taxon>
        <taxon>Pseudomonadati</taxon>
        <taxon>Pseudomonadota</taxon>
        <taxon>Alphaproteobacteria</taxon>
        <taxon>Rhodobacterales</taxon>
        <taxon>Paracoccaceae</taxon>
        <taxon>Yoonia</taxon>
    </lineage>
</organism>
<evidence type="ECO:0000256" key="2">
    <source>
        <dbReference type="SAM" id="Phobius"/>
    </source>
</evidence>
<accession>A0A2M8WMU1</accession>
<evidence type="ECO:0000256" key="1">
    <source>
        <dbReference type="SAM" id="MobiDB-lite"/>
    </source>
</evidence>
<proteinExistence type="predicted"/>
<sequence>MDEFSHTNSNTSSGSGVGFLVAAVIVVLVLLYALFAGGGASTTVDPATVGTAQDGAPAIEETAPTQPVAPTAGE</sequence>
<dbReference type="EMBL" id="PGTY01000001">
    <property type="protein sequence ID" value="PJI92233.1"/>
    <property type="molecule type" value="Genomic_DNA"/>
</dbReference>
<protein>
    <submittedName>
        <fullName evidence="3">Uncharacterized protein</fullName>
    </submittedName>
</protein>
<reference evidence="3 4" key="1">
    <citation type="submission" date="2017-11" db="EMBL/GenBank/DDBJ databases">
        <title>Genomic Encyclopedia of Archaeal and Bacterial Type Strains, Phase II (KMG-II): From Individual Species to Whole Genera.</title>
        <authorList>
            <person name="Goeker M."/>
        </authorList>
    </citation>
    <scope>NUCLEOTIDE SEQUENCE [LARGE SCALE GENOMIC DNA]</scope>
    <source>
        <strain evidence="3 4">DSM 29128</strain>
    </source>
</reference>
<gene>
    <name evidence="3" type="ORF">BC777_1078</name>
</gene>
<evidence type="ECO:0000313" key="3">
    <source>
        <dbReference type="EMBL" id="PJI92233.1"/>
    </source>
</evidence>